<evidence type="ECO:0000256" key="11">
    <source>
        <dbReference type="RuleBase" id="RU003822"/>
    </source>
</evidence>
<feature type="transmembrane region" description="Helical" evidence="13">
    <location>
        <begin position="150"/>
        <end position="174"/>
    </location>
</feature>
<gene>
    <name evidence="16" type="ORF">R5R35_002881</name>
</gene>
<dbReference type="InterPro" id="IPR014756">
    <property type="entry name" value="Ig_E-set"/>
</dbReference>
<dbReference type="GO" id="GO:1990573">
    <property type="term" value="P:potassium ion import across plasma membrane"/>
    <property type="evidence" value="ECO:0007669"/>
    <property type="project" value="TreeGrafter"/>
</dbReference>
<evidence type="ECO:0000256" key="12">
    <source>
        <dbReference type="SAM" id="MobiDB-lite"/>
    </source>
</evidence>
<comment type="caution">
    <text evidence="16">The sequence shown here is derived from an EMBL/GenBank/DDBJ whole genome shotgun (WGS) entry which is preliminary data.</text>
</comment>
<dbReference type="GO" id="GO:0034702">
    <property type="term" value="C:monoatomic ion channel complex"/>
    <property type="evidence" value="ECO:0007669"/>
    <property type="project" value="UniProtKB-KW"/>
</dbReference>
<keyword evidence="2 11" id="KW-0813">Transport</keyword>
<keyword evidence="7 13" id="KW-1133">Transmembrane helix</keyword>
<evidence type="ECO:0000256" key="1">
    <source>
        <dbReference type="ARBA" id="ARBA00004141"/>
    </source>
</evidence>
<dbReference type="Pfam" id="PF17655">
    <property type="entry name" value="IRK_C"/>
    <property type="match status" value="1"/>
</dbReference>
<dbReference type="InterPro" id="IPR040445">
    <property type="entry name" value="Kir_TM"/>
</dbReference>
<evidence type="ECO:0000256" key="2">
    <source>
        <dbReference type="ARBA" id="ARBA00022448"/>
    </source>
</evidence>
<comment type="similarity">
    <text evidence="11">Belongs to the inward rectifier-type potassium channel (TC 1.A.2.1) family.</text>
</comment>
<reference evidence="16 17" key="1">
    <citation type="submission" date="2024-03" db="EMBL/GenBank/DDBJ databases">
        <title>The genome assembly and annotation of the cricket Gryllus longicercus Weissman &amp; Gray.</title>
        <authorList>
            <person name="Szrajer S."/>
            <person name="Gray D."/>
            <person name="Ylla G."/>
        </authorList>
    </citation>
    <scope>NUCLEOTIDE SEQUENCE [LARGE SCALE GENOMIC DNA]</scope>
    <source>
        <strain evidence="16">DAG 2021-001</strain>
        <tissue evidence="16">Whole body minus gut</tissue>
    </source>
</reference>
<dbReference type="SUPFAM" id="SSF81324">
    <property type="entry name" value="Voltage-gated potassium channels"/>
    <property type="match status" value="1"/>
</dbReference>
<feature type="transmembrane region" description="Helical" evidence="13">
    <location>
        <begin position="68"/>
        <end position="91"/>
    </location>
</feature>
<dbReference type="SUPFAM" id="SSF81296">
    <property type="entry name" value="E set domains"/>
    <property type="match status" value="1"/>
</dbReference>
<evidence type="ECO:0000259" key="15">
    <source>
        <dbReference type="Pfam" id="PF17655"/>
    </source>
</evidence>
<feature type="domain" description="Inward rectifier potassium channel C-terminal" evidence="15">
    <location>
        <begin position="186"/>
        <end position="361"/>
    </location>
</feature>
<dbReference type="Pfam" id="PF01007">
    <property type="entry name" value="IRK"/>
    <property type="match status" value="1"/>
</dbReference>
<evidence type="ECO:0000259" key="14">
    <source>
        <dbReference type="Pfam" id="PF01007"/>
    </source>
</evidence>
<evidence type="ECO:0000256" key="8">
    <source>
        <dbReference type="ARBA" id="ARBA00023065"/>
    </source>
</evidence>
<dbReference type="EMBL" id="JAZDUA010000315">
    <property type="protein sequence ID" value="KAK7794849.1"/>
    <property type="molecule type" value="Genomic_DNA"/>
</dbReference>
<sequence>MEIPDKSSLFKRRGRGRRHPPRVLAKSRERMVLKNGECNISRRRVLGSQRMRLVQDLFTSMVDLPWRWILLILGISFFGSWLFFGVLWWIVAYAHGDLEPDHLPAMQKENNWTPCLTEVYNFTSCFLFSMENQHTTGFGGRAPTEECPEAIFLMCAQAIVGVTLQTAMLGIVFAKIIRPKQRTRTILFSDNAVVCLRDGALCLMFRLADMRKSHIIEASMHVLLVQRRVTAEGELLDPFRTALRVEGPRGSGRGRSGFFLLWPETVTHVLDKRSPLYDMSFDDLARARFEVVVMLEGTIESTDQRIQARCSYLPEEILWGHRFEQLMHFNHAVQNFEVDYSLLNATYQVHTPVCSAKQLDALRARGVAPSDLPALALTYAPTNASAAPAPATASDDAAEGEVRVVVSSADSPVPTLAPAGVAPLAALDPAFKPLMDHDAASSGSDD</sequence>
<keyword evidence="4 11" id="KW-0812">Transmembrane</keyword>
<evidence type="ECO:0000256" key="13">
    <source>
        <dbReference type="SAM" id="Phobius"/>
    </source>
</evidence>
<evidence type="ECO:0000256" key="4">
    <source>
        <dbReference type="ARBA" id="ARBA00022692"/>
    </source>
</evidence>
<dbReference type="InterPro" id="IPR041647">
    <property type="entry name" value="IRK_C"/>
</dbReference>
<dbReference type="Gene3D" id="2.60.40.1400">
    <property type="entry name" value="G protein-activated inward rectifier potassium channel 1"/>
    <property type="match status" value="1"/>
</dbReference>
<comment type="subcellular location">
    <subcellularLocation>
        <location evidence="1 11">Membrane</location>
        <topology evidence="1 11">Multi-pass membrane protein</topology>
    </subcellularLocation>
</comment>
<evidence type="ECO:0000256" key="10">
    <source>
        <dbReference type="ARBA" id="ARBA00023303"/>
    </source>
</evidence>
<dbReference type="PANTHER" id="PTHR11767">
    <property type="entry name" value="INWARD RECTIFIER POTASSIUM CHANNEL"/>
    <property type="match status" value="1"/>
</dbReference>
<protein>
    <submittedName>
        <fullName evidence="16">Uncharacterized protein</fullName>
    </submittedName>
</protein>
<keyword evidence="3 11" id="KW-0633">Potassium transport</keyword>
<organism evidence="16 17">
    <name type="scientific">Gryllus longicercus</name>
    <dbReference type="NCBI Taxonomy" id="2509291"/>
    <lineage>
        <taxon>Eukaryota</taxon>
        <taxon>Metazoa</taxon>
        <taxon>Ecdysozoa</taxon>
        <taxon>Arthropoda</taxon>
        <taxon>Hexapoda</taxon>
        <taxon>Insecta</taxon>
        <taxon>Pterygota</taxon>
        <taxon>Neoptera</taxon>
        <taxon>Polyneoptera</taxon>
        <taxon>Orthoptera</taxon>
        <taxon>Ensifera</taxon>
        <taxon>Gryllidea</taxon>
        <taxon>Grylloidea</taxon>
        <taxon>Gryllidae</taxon>
        <taxon>Gryllinae</taxon>
        <taxon>Gryllus</taxon>
    </lineage>
</organism>
<dbReference type="FunFam" id="1.10.287.70:FF:000019">
    <property type="entry name" value="G protein-activated inward rectifier potassium channel 1"/>
    <property type="match status" value="1"/>
</dbReference>
<dbReference type="AlphaFoldDB" id="A0AAN9VB05"/>
<keyword evidence="8 11" id="KW-0406">Ion transport</keyword>
<dbReference type="PANTHER" id="PTHR11767:SF115">
    <property type="entry name" value="INWARDLY RECTIFYING POTASSIUM CHANNEL 3, ISOFORM D"/>
    <property type="match status" value="1"/>
</dbReference>
<feature type="domain" description="Potassium channel inwardly rectifying transmembrane" evidence="14">
    <location>
        <begin position="32"/>
        <end position="179"/>
    </location>
</feature>
<proteinExistence type="inferred from homology"/>
<evidence type="ECO:0000256" key="9">
    <source>
        <dbReference type="ARBA" id="ARBA00023136"/>
    </source>
</evidence>
<keyword evidence="9 13" id="KW-0472">Membrane</keyword>
<dbReference type="GO" id="GO:0034765">
    <property type="term" value="P:regulation of monoatomic ion transmembrane transport"/>
    <property type="evidence" value="ECO:0007669"/>
    <property type="project" value="TreeGrafter"/>
</dbReference>
<evidence type="ECO:0000256" key="5">
    <source>
        <dbReference type="ARBA" id="ARBA00022882"/>
    </source>
</evidence>
<feature type="region of interest" description="Disordered" evidence="12">
    <location>
        <begin position="1"/>
        <end position="20"/>
    </location>
</feature>
<dbReference type="GO" id="GO:0005886">
    <property type="term" value="C:plasma membrane"/>
    <property type="evidence" value="ECO:0007669"/>
    <property type="project" value="TreeGrafter"/>
</dbReference>
<dbReference type="InterPro" id="IPR013518">
    <property type="entry name" value="K_chnl_inward-rec_Kir_cyto"/>
</dbReference>
<dbReference type="Proteomes" id="UP001378592">
    <property type="component" value="Unassembled WGS sequence"/>
</dbReference>
<keyword evidence="5 11" id="KW-0851">Voltage-gated channel</keyword>
<keyword evidence="17" id="KW-1185">Reference proteome</keyword>
<dbReference type="PRINTS" id="PR01320">
    <property type="entry name" value="KIRCHANNEL"/>
</dbReference>
<evidence type="ECO:0000313" key="17">
    <source>
        <dbReference type="Proteomes" id="UP001378592"/>
    </source>
</evidence>
<evidence type="ECO:0000256" key="7">
    <source>
        <dbReference type="ARBA" id="ARBA00022989"/>
    </source>
</evidence>
<keyword evidence="6 11" id="KW-0630">Potassium</keyword>
<dbReference type="GO" id="GO:0005242">
    <property type="term" value="F:inward rectifier potassium channel activity"/>
    <property type="evidence" value="ECO:0007669"/>
    <property type="project" value="InterPro"/>
</dbReference>
<dbReference type="InterPro" id="IPR016449">
    <property type="entry name" value="K_chnl_inward-rec_Kir"/>
</dbReference>
<dbReference type="Gene3D" id="1.10.287.70">
    <property type="match status" value="1"/>
</dbReference>
<evidence type="ECO:0000256" key="6">
    <source>
        <dbReference type="ARBA" id="ARBA00022958"/>
    </source>
</evidence>
<evidence type="ECO:0000256" key="3">
    <source>
        <dbReference type="ARBA" id="ARBA00022538"/>
    </source>
</evidence>
<name>A0AAN9VB05_9ORTH</name>
<feature type="compositionally biased region" description="Basic residues" evidence="12">
    <location>
        <begin position="9"/>
        <end position="20"/>
    </location>
</feature>
<accession>A0AAN9VB05</accession>
<evidence type="ECO:0000313" key="16">
    <source>
        <dbReference type="EMBL" id="KAK7794849.1"/>
    </source>
</evidence>
<keyword evidence="10 11" id="KW-0407">Ion channel</keyword>